<dbReference type="SUPFAM" id="SSF51735">
    <property type="entry name" value="NAD(P)-binding Rossmann-fold domains"/>
    <property type="match status" value="1"/>
</dbReference>
<dbReference type="Gene3D" id="3.40.50.720">
    <property type="entry name" value="NAD(P)-binding Rossmann-like Domain"/>
    <property type="match status" value="1"/>
</dbReference>
<dbReference type="OrthoDB" id="9771073at2"/>
<organism evidence="3 4">
    <name type="scientific">Salibacterium salarium</name>
    <dbReference type="NCBI Taxonomy" id="284579"/>
    <lineage>
        <taxon>Bacteria</taxon>
        <taxon>Bacillati</taxon>
        <taxon>Bacillota</taxon>
        <taxon>Bacilli</taxon>
        <taxon>Bacillales</taxon>
        <taxon>Bacillaceae</taxon>
    </lineage>
</organism>
<dbReference type="Pfam" id="PF01370">
    <property type="entry name" value="Epimerase"/>
    <property type="match status" value="1"/>
</dbReference>
<dbReference type="InterPro" id="IPR036291">
    <property type="entry name" value="NAD(P)-bd_dom_sf"/>
</dbReference>
<dbReference type="InterPro" id="IPR001509">
    <property type="entry name" value="Epimerase_deHydtase"/>
</dbReference>
<dbReference type="EMBL" id="RBVX01000002">
    <property type="protein sequence ID" value="RSL34827.1"/>
    <property type="molecule type" value="Genomic_DNA"/>
</dbReference>
<protein>
    <submittedName>
        <fullName evidence="3">NAD-dependent epimerase/dehydratase family protein</fullName>
    </submittedName>
</protein>
<feature type="domain" description="NAD-dependent epimerase/dehydratase" evidence="2">
    <location>
        <begin position="3"/>
        <end position="234"/>
    </location>
</feature>
<gene>
    <name evidence="3" type="ORF">D7Z54_03025</name>
</gene>
<evidence type="ECO:0000313" key="4">
    <source>
        <dbReference type="Proteomes" id="UP000275076"/>
    </source>
</evidence>
<evidence type="ECO:0000256" key="1">
    <source>
        <dbReference type="ARBA" id="ARBA00007637"/>
    </source>
</evidence>
<reference evidence="3 4" key="1">
    <citation type="submission" date="2018-10" db="EMBL/GenBank/DDBJ databases">
        <title>Draft genome sequence of Bacillus salarius IM0101, isolated from a hypersaline soil in Inner Mongolia, China.</title>
        <authorList>
            <person name="Yamprayoonswat W."/>
            <person name="Boonvisut S."/>
            <person name="Jumpathong W."/>
            <person name="Sittihan S."/>
            <person name="Ruangsuj P."/>
            <person name="Wanthongcharoen S."/>
            <person name="Thongpramul N."/>
            <person name="Pimmason S."/>
            <person name="Yu B."/>
            <person name="Yasawong M."/>
        </authorList>
    </citation>
    <scope>NUCLEOTIDE SEQUENCE [LARGE SCALE GENOMIC DNA]</scope>
    <source>
        <strain evidence="3 4">IM0101</strain>
    </source>
</reference>
<proteinExistence type="inferred from homology"/>
<dbReference type="Proteomes" id="UP000275076">
    <property type="component" value="Unassembled WGS sequence"/>
</dbReference>
<dbReference type="AlphaFoldDB" id="A0A428N8X1"/>
<comment type="caution">
    <text evidence="3">The sequence shown here is derived from an EMBL/GenBank/DDBJ whole genome shotgun (WGS) entry which is preliminary data.</text>
</comment>
<comment type="similarity">
    <text evidence="1">Belongs to the NAD(P)-dependent epimerase/dehydratase family.</text>
</comment>
<accession>A0A428N8X1</accession>
<evidence type="ECO:0000313" key="3">
    <source>
        <dbReference type="EMBL" id="RSL34827.1"/>
    </source>
</evidence>
<evidence type="ECO:0000259" key="2">
    <source>
        <dbReference type="Pfam" id="PF01370"/>
    </source>
</evidence>
<name>A0A428N8X1_9BACI</name>
<dbReference type="PANTHER" id="PTHR43000">
    <property type="entry name" value="DTDP-D-GLUCOSE 4,6-DEHYDRATASE-RELATED"/>
    <property type="match status" value="1"/>
</dbReference>
<dbReference type="RefSeq" id="WP_125554325.1">
    <property type="nucleotide sequence ID" value="NZ_RBVX01000002.1"/>
</dbReference>
<sequence length="315" mass="35309">MKILVTGGAGFIGSHIVDELLNKKYEIIVVDNLSTGHMSNIPHNVTFYNVDVRQGREVSDVLFKEQPDSVIHLAAQASVSRSLYETHFDGEENIMATINILEACVKANVRKIIFSSTAAVYGTPDYLAIDEEHPIHPISFYGLSKRNAESYIQLYAELYDLSYTILRYGNVYGTRQDTNGEAGVIAIYVDRMLQGLNPLVFGDGKQTRDFVYVKDVAKANVAALTKGDNEIVNVSSETQTSILDIIDTLSNVNGHPLQPEYHETRQGDIRDSYLSFKKAKEILEWEPLYSFDEGMKETVEYYKGVIRVNQTISSS</sequence>
<keyword evidence="4" id="KW-1185">Reference proteome</keyword>